<feature type="region of interest" description="Disordered" evidence="1">
    <location>
        <begin position="48"/>
        <end position="67"/>
    </location>
</feature>
<evidence type="ECO:0000313" key="3">
    <source>
        <dbReference type="Proteomes" id="UP001438707"/>
    </source>
</evidence>
<gene>
    <name evidence="2" type="ORF">WJX74_009409</name>
</gene>
<sequence length="150" mass="16068">MLARIPEAGTTPRTEVQVYGAAGFKRVRQAVYSPLLLFFLWFSPVSAPRQTGTKRTSPSSQPQHNLTTLEVLRTKPEVTSGVPHTLPSLDIPVVPSTSYSGSTTGHQLPRPLGSVSSESASATYLNSGSSCENPGQCNRVDRHSERSSGS</sequence>
<feature type="compositionally biased region" description="Basic and acidic residues" evidence="1">
    <location>
        <begin position="139"/>
        <end position="150"/>
    </location>
</feature>
<feature type="compositionally biased region" description="Polar residues" evidence="1">
    <location>
        <begin position="114"/>
        <end position="136"/>
    </location>
</feature>
<protein>
    <submittedName>
        <fullName evidence="2">Uncharacterized protein</fullName>
    </submittedName>
</protein>
<proteinExistence type="predicted"/>
<organism evidence="2 3">
    <name type="scientific">Apatococcus lobatus</name>
    <dbReference type="NCBI Taxonomy" id="904363"/>
    <lineage>
        <taxon>Eukaryota</taxon>
        <taxon>Viridiplantae</taxon>
        <taxon>Chlorophyta</taxon>
        <taxon>core chlorophytes</taxon>
        <taxon>Trebouxiophyceae</taxon>
        <taxon>Chlorellales</taxon>
        <taxon>Chlorellaceae</taxon>
        <taxon>Apatococcus</taxon>
    </lineage>
</organism>
<accession>A0AAW1QV07</accession>
<dbReference type="AlphaFoldDB" id="A0AAW1QV07"/>
<comment type="caution">
    <text evidence="2">The sequence shown here is derived from an EMBL/GenBank/DDBJ whole genome shotgun (WGS) entry which is preliminary data.</text>
</comment>
<evidence type="ECO:0000313" key="2">
    <source>
        <dbReference type="EMBL" id="KAK9825322.1"/>
    </source>
</evidence>
<feature type="region of interest" description="Disordered" evidence="1">
    <location>
        <begin position="79"/>
        <end position="150"/>
    </location>
</feature>
<feature type="compositionally biased region" description="Polar residues" evidence="1">
    <location>
        <begin position="95"/>
        <end position="106"/>
    </location>
</feature>
<name>A0AAW1QV07_9CHLO</name>
<reference evidence="2 3" key="1">
    <citation type="journal article" date="2024" name="Nat. Commun.">
        <title>Phylogenomics reveals the evolutionary origins of lichenization in chlorophyte algae.</title>
        <authorList>
            <person name="Puginier C."/>
            <person name="Libourel C."/>
            <person name="Otte J."/>
            <person name="Skaloud P."/>
            <person name="Haon M."/>
            <person name="Grisel S."/>
            <person name="Petersen M."/>
            <person name="Berrin J.G."/>
            <person name="Delaux P.M."/>
            <person name="Dal Grande F."/>
            <person name="Keller J."/>
        </authorList>
    </citation>
    <scope>NUCLEOTIDE SEQUENCE [LARGE SCALE GENOMIC DNA]</scope>
    <source>
        <strain evidence="2 3">SAG 2145</strain>
    </source>
</reference>
<dbReference type="Proteomes" id="UP001438707">
    <property type="component" value="Unassembled WGS sequence"/>
</dbReference>
<dbReference type="EMBL" id="JALJOS010000025">
    <property type="protein sequence ID" value="KAK9825322.1"/>
    <property type="molecule type" value="Genomic_DNA"/>
</dbReference>
<evidence type="ECO:0000256" key="1">
    <source>
        <dbReference type="SAM" id="MobiDB-lite"/>
    </source>
</evidence>
<keyword evidence="3" id="KW-1185">Reference proteome</keyword>